<protein>
    <submittedName>
        <fullName evidence="1">Uncharacterized protein</fullName>
    </submittedName>
</protein>
<dbReference type="AlphaFoldDB" id="A0A0L0G3W3"/>
<dbReference type="GeneID" id="25904477"/>
<dbReference type="Gene3D" id="2.40.50.140">
    <property type="entry name" value="Nucleic acid-binding proteins"/>
    <property type="match status" value="1"/>
</dbReference>
<keyword evidence="2" id="KW-1185">Reference proteome</keyword>
<evidence type="ECO:0000313" key="2">
    <source>
        <dbReference type="Proteomes" id="UP000054560"/>
    </source>
</evidence>
<dbReference type="InterPro" id="IPR012340">
    <property type="entry name" value="NA-bd_OB-fold"/>
</dbReference>
<reference evidence="1 2" key="1">
    <citation type="submission" date="2011-02" db="EMBL/GenBank/DDBJ databases">
        <title>The Genome Sequence of Sphaeroforma arctica JP610.</title>
        <authorList>
            <consortium name="The Broad Institute Genome Sequencing Platform"/>
            <person name="Russ C."/>
            <person name="Cuomo C."/>
            <person name="Young S.K."/>
            <person name="Zeng Q."/>
            <person name="Gargeya S."/>
            <person name="Alvarado L."/>
            <person name="Berlin A."/>
            <person name="Chapman S.B."/>
            <person name="Chen Z."/>
            <person name="Freedman E."/>
            <person name="Gellesch M."/>
            <person name="Goldberg J."/>
            <person name="Griggs A."/>
            <person name="Gujja S."/>
            <person name="Heilman E."/>
            <person name="Heiman D."/>
            <person name="Howarth C."/>
            <person name="Mehta T."/>
            <person name="Neiman D."/>
            <person name="Pearson M."/>
            <person name="Roberts A."/>
            <person name="Saif S."/>
            <person name="Shea T."/>
            <person name="Shenoy N."/>
            <person name="Sisk P."/>
            <person name="Stolte C."/>
            <person name="Sykes S."/>
            <person name="White J."/>
            <person name="Yandava C."/>
            <person name="Burger G."/>
            <person name="Gray M.W."/>
            <person name="Holland P.W.H."/>
            <person name="King N."/>
            <person name="Lang F.B.F."/>
            <person name="Roger A.J."/>
            <person name="Ruiz-Trillo I."/>
            <person name="Haas B."/>
            <person name="Nusbaum C."/>
            <person name="Birren B."/>
        </authorList>
    </citation>
    <scope>NUCLEOTIDE SEQUENCE [LARGE SCALE GENOMIC DNA]</scope>
    <source>
        <strain evidence="1 2">JP610</strain>
    </source>
</reference>
<accession>A0A0L0G3W3</accession>
<proteinExistence type="predicted"/>
<gene>
    <name evidence="1" type="ORF">SARC_03973</name>
</gene>
<organism evidence="1 2">
    <name type="scientific">Sphaeroforma arctica JP610</name>
    <dbReference type="NCBI Taxonomy" id="667725"/>
    <lineage>
        <taxon>Eukaryota</taxon>
        <taxon>Ichthyosporea</taxon>
        <taxon>Ichthyophonida</taxon>
        <taxon>Sphaeroforma</taxon>
    </lineage>
</organism>
<dbReference type="Proteomes" id="UP000054560">
    <property type="component" value="Unassembled WGS sequence"/>
</dbReference>
<dbReference type="EMBL" id="KQ241809">
    <property type="protein sequence ID" value="KNC83797.1"/>
    <property type="molecule type" value="Genomic_DNA"/>
</dbReference>
<name>A0A0L0G3W3_9EUKA</name>
<evidence type="ECO:0000313" key="1">
    <source>
        <dbReference type="EMBL" id="KNC83797.1"/>
    </source>
</evidence>
<dbReference type="OrthoDB" id="200924at2759"/>
<dbReference type="RefSeq" id="XP_014157699.1">
    <property type="nucleotide sequence ID" value="XM_014302224.1"/>
</dbReference>
<dbReference type="SUPFAM" id="SSF50249">
    <property type="entry name" value="Nucleic acid-binding proteins"/>
    <property type="match status" value="1"/>
</dbReference>
<sequence length="197" mass="22547">MVHNEVWIEKPFAARRAMLQTMLGPDGTVAVDKYRLQIIQTYPGGMYRELFGGLDLAVHDGVCFKLASVYAGGVIKFKPQKLQSIDFRVRPVEALPDREKHSVLIVGTRDGLVPFEDKRVPFHARFTKDCIAEYRYEAGQFEFVKLRPDKTKPNTEYVAKVTYADMQRGNYEVYYHGLLDEKLQNKPKIVQGSISQS</sequence>